<dbReference type="InterPro" id="IPR006674">
    <property type="entry name" value="HD_domain"/>
</dbReference>
<keyword evidence="4 5" id="KW-0694">RNA-binding</keyword>
<dbReference type="InterPro" id="IPR036612">
    <property type="entry name" value="KH_dom_type_1_sf"/>
</dbReference>
<dbReference type="Pfam" id="PF01966">
    <property type="entry name" value="HD"/>
    <property type="match status" value="1"/>
</dbReference>
<dbReference type="NCBIfam" id="TIGR00277">
    <property type="entry name" value="HDIG"/>
    <property type="match status" value="1"/>
</dbReference>
<dbReference type="PANTHER" id="PTHR12826">
    <property type="entry name" value="RIBONUCLEASE Y"/>
    <property type="match status" value="1"/>
</dbReference>
<dbReference type="Pfam" id="PF12072">
    <property type="entry name" value="RNase_Y_N"/>
    <property type="match status" value="1"/>
</dbReference>
<dbReference type="Pfam" id="PF00013">
    <property type="entry name" value="KH_1"/>
    <property type="match status" value="1"/>
</dbReference>
<dbReference type="Gene3D" id="1.10.3210.10">
    <property type="entry name" value="Hypothetical protein af1432"/>
    <property type="match status" value="1"/>
</dbReference>
<keyword evidence="1 5" id="KW-0540">Nuclease</keyword>
<protein>
    <recommendedName>
        <fullName evidence="5 6">Ribonuclease Y</fullName>
        <shortName evidence="5">RNase Y</shortName>
        <ecNumber evidence="5 6">3.1.-.-</ecNumber>
    </recommendedName>
</protein>
<dbReference type="Proteomes" id="UP000228495">
    <property type="component" value="Unassembled WGS sequence"/>
</dbReference>
<organism evidence="8 9">
    <name type="scientific">candidate division WWE3 bacterium CG22_combo_CG10-13_8_21_14_all_39_12</name>
    <dbReference type="NCBI Taxonomy" id="1975094"/>
    <lineage>
        <taxon>Bacteria</taxon>
        <taxon>Katanobacteria</taxon>
    </lineage>
</organism>
<sequence length="464" mass="51535">MADTTRLEELLQSFVSDNQLAKDIKTEAREVVLEAKDEALKVREEADKKLETATKQEETLTILISRYESTLTELSQTRQDFIDKVSKVSPETVSDLKKELSIALEKELASEAAIKIRDNEEQIRLESDKKARDILITAMQRVGTENVGEYTINTIDLPEEEMKGRIIGKDGRNIKSFEDASGVSVDIGEPGEPTVTVSSFDPVKREIARIAMERLVADGRIQPTRITEELEKAQGEVDQIVKEAGEDFLFRAKVARMPEEITMLLGRLKFRSSYGQNMIDHTLEVIKIGVAIATEVGADVEVVRQACLLHDMGKAVTAETDKGHAVVGAEIARRYGIDEEIVQAFEHHHEDKFPTAEAVIMYLADAISGSRPGARKEDYEGYVKRIKELETIANSFSGVDKSFAISAGKEVRVIVNPALITDAEMVKLAHDISKKIHDQITNFPAPIKVTVVRELIASAVAKPH</sequence>
<dbReference type="SUPFAM" id="SSF54791">
    <property type="entry name" value="Eukaryotic type KH-domain (KH-domain type I)"/>
    <property type="match status" value="1"/>
</dbReference>
<dbReference type="InterPro" id="IPR022711">
    <property type="entry name" value="RNase_Y_N"/>
</dbReference>
<name>A0A2H0BG16_UNCKA</name>
<dbReference type="PANTHER" id="PTHR12826:SF15">
    <property type="entry name" value="RIBONUCLEASE Y"/>
    <property type="match status" value="1"/>
</dbReference>
<comment type="caution">
    <text evidence="8">The sequence shown here is derived from an EMBL/GenBank/DDBJ whole genome shotgun (WGS) entry which is preliminary data.</text>
</comment>
<dbReference type="SMART" id="SM00471">
    <property type="entry name" value="HDc"/>
    <property type="match status" value="1"/>
</dbReference>
<dbReference type="Gene3D" id="3.30.1370.10">
    <property type="entry name" value="K Homology domain, type 1"/>
    <property type="match status" value="1"/>
</dbReference>
<evidence type="ECO:0000313" key="8">
    <source>
        <dbReference type="EMBL" id="PIP56564.1"/>
    </source>
</evidence>
<comment type="function">
    <text evidence="5">Endoribonuclease that initiates mRNA decay.</text>
</comment>
<accession>A0A2H0BG16</accession>
<dbReference type="GO" id="GO:0004521">
    <property type="term" value="F:RNA endonuclease activity"/>
    <property type="evidence" value="ECO:0007669"/>
    <property type="project" value="UniProtKB-UniRule"/>
</dbReference>
<dbReference type="GO" id="GO:0003723">
    <property type="term" value="F:RNA binding"/>
    <property type="evidence" value="ECO:0007669"/>
    <property type="project" value="UniProtKB-UniRule"/>
</dbReference>
<dbReference type="GO" id="GO:0005886">
    <property type="term" value="C:plasma membrane"/>
    <property type="evidence" value="ECO:0007669"/>
    <property type="project" value="UniProtKB-UniRule"/>
</dbReference>
<evidence type="ECO:0000256" key="5">
    <source>
        <dbReference type="HAMAP-Rule" id="MF_00335"/>
    </source>
</evidence>
<dbReference type="EC" id="3.1.-.-" evidence="5 6"/>
<evidence type="ECO:0000256" key="1">
    <source>
        <dbReference type="ARBA" id="ARBA00022722"/>
    </source>
</evidence>
<evidence type="ECO:0000313" key="9">
    <source>
        <dbReference type="Proteomes" id="UP000228495"/>
    </source>
</evidence>
<feature type="domain" description="HD" evidence="7">
    <location>
        <begin position="278"/>
        <end position="370"/>
    </location>
</feature>
<gene>
    <name evidence="5 8" type="primary">rny</name>
    <name evidence="8" type="ORF">COX05_02520</name>
</gene>
<dbReference type="InterPro" id="IPR004088">
    <property type="entry name" value="KH_dom_type_1"/>
</dbReference>
<keyword evidence="2 5" id="KW-0255">Endonuclease</keyword>
<comment type="similarity">
    <text evidence="5">Belongs to the RNase Y family.</text>
</comment>
<dbReference type="SMART" id="SM00322">
    <property type="entry name" value="KH"/>
    <property type="match status" value="1"/>
</dbReference>
<dbReference type="GO" id="GO:0016787">
    <property type="term" value="F:hydrolase activity"/>
    <property type="evidence" value="ECO:0007669"/>
    <property type="project" value="UniProtKB-KW"/>
</dbReference>
<dbReference type="PROSITE" id="PS51831">
    <property type="entry name" value="HD"/>
    <property type="match status" value="1"/>
</dbReference>
<dbReference type="InterPro" id="IPR003607">
    <property type="entry name" value="HD/PDEase_dom"/>
</dbReference>
<dbReference type="CDD" id="cd22431">
    <property type="entry name" value="KH-I_RNaseY"/>
    <property type="match status" value="1"/>
</dbReference>
<dbReference type="InterPro" id="IPR006675">
    <property type="entry name" value="HDIG_dom"/>
</dbReference>
<dbReference type="NCBIfam" id="TIGR03319">
    <property type="entry name" value="RNase_Y"/>
    <property type="match status" value="1"/>
</dbReference>
<dbReference type="CDD" id="cd00077">
    <property type="entry name" value="HDc"/>
    <property type="match status" value="1"/>
</dbReference>
<evidence type="ECO:0000256" key="4">
    <source>
        <dbReference type="ARBA" id="ARBA00022884"/>
    </source>
</evidence>
<reference evidence="8 9" key="1">
    <citation type="submission" date="2017-09" db="EMBL/GenBank/DDBJ databases">
        <title>Depth-based differentiation of microbial function through sediment-hosted aquifers and enrichment of novel symbionts in the deep terrestrial subsurface.</title>
        <authorList>
            <person name="Probst A.J."/>
            <person name="Ladd B."/>
            <person name="Jarett J.K."/>
            <person name="Geller-Mcgrath D.E."/>
            <person name="Sieber C.M."/>
            <person name="Emerson J.B."/>
            <person name="Anantharaman K."/>
            <person name="Thomas B.C."/>
            <person name="Malmstrom R."/>
            <person name="Stieglmeier M."/>
            <person name="Klingl A."/>
            <person name="Woyke T."/>
            <person name="Ryan C.M."/>
            <person name="Banfield J.F."/>
        </authorList>
    </citation>
    <scope>NUCLEOTIDE SEQUENCE [LARGE SCALE GENOMIC DNA]</scope>
    <source>
        <strain evidence="8">CG22_combo_CG10-13_8_21_14_all_39_12</strain>
    </source>
</reference>
<evidence type="ECO:0000256" key="2">
    <source>
        <dbReference type="ARBA" id="ARBA00022759"/>
    </source>
</evidence>
<dbReference type="EMBL" id="PCSU01000039">
    <property type="protein sequence ID" value="PIP56564.1"/>
    <property type="molecule type" value="Genomic_DNA"/>
</dbReference>
<dbReference type="PROSITE" id="PS50084">
    <property type="entry name" value="KH_TYPE_1"/>
    <property type="match status" value="1"/>
</dbReference>
<evidence type="ECO:0000256" key="3">
    <source>
        <dbReference type="ARBA" id="ARBA00022801"/>
    </source>
</evidence>
<dbReference type="SUPFAM" id="SSF109604">
    <property type="entry name" value="HD-domain/PDEase-like"/>
    <property type="match status" value="1"/>
</dbReference>
<dbReference type="GO" id="GO:0006402">
    <property type="term" value="P:mRNA catabolic process"/>
    <property type="evidence" value="ECO:0007669"/>
    <property type="project" value="UniProtKB-UniRule"/>
</dbReference>
<evidence type="ECO:0000259" key="7">
    <source>
        <dbReference type="PROSITE" id="PS51831"/>
    </source>
</evidence>
<dbReference type="InterPro" id="IPR017705">
    <property type="entry name" value="Ribonuclease_Y"/>
</dbReference>
<keyword evidence="3 5" id="KW-0378">Hydrolase</keyword>
<dbReference type="InterPro" id="IPR004087">
    <property type="entry name" value="KH_dom"/>
</dbReference>
<proteinExistence type="inferred from homology"/>
<dbReference type="HAMAP" id="MF_00335">
    <property type="entry name" value="RNase_Y"/>
    <property type="match status" value="1"/>
</dbReference>
<dbReference type="AlphaFoldDB" id="A0A2H0BG16"/>
<evidence type="ECO:0000256" key="6">
    <source>
        <dbReference type="NCBIfam" id="TIGR03319"/>
    </source>
</evidence>